<accession>A0A381TCF6</accession>
<reference evidence="1" key="1">
    <citation type="submission" date="2018-05" db="EMBL/GenBank/DDBJ databases">
        <authorList>
            <person name="Lanie J.A."/>
            <person name="Ng W.-L."/>
            <person name="Kazmierczak K.M."/>
            <person name="Andrzejewski T.M."/>
            <person name="Davidsen T.M."/>
            <person name="Wayne K.J."/>
            <person name="Tettelin H."/>
            <person name="Glass J.I."/>
            <person name="Rusch D."/>
            <person name="Podicherti R."/>
            <person name="Tsui H.-C.T."/>
            <person name="Winkler M.E."/>
        </authorList>
    </citation>
    <scope>NUCLEOTIDE SEQUENCE</scope>
</reference>
<evidence type="ECO:0000313" key="1">
    <source>
        <dbReference type="EMBL" id="SVA13800.1"/>
    </source>
</evidence>
<name>A0A381TCF6_9ZZZZ</name>
<dbReference type="EMBL" id="UINC01004365">
    <property type="protein sequence ID" value="SVA13800.1"/>
    <property type="molecule type" value="Genomic_DNA"/>
</dbReference>
<sequence length="25" mass="3235">MKDYHDYIQYIRIYCLDKQKTNERP</sequence>
<organism evidence="1">
    <name type="scientific">marine metagenome</name>
    <dbReference type="NCBI Taxonomy" id="408172"/>
    <lineage>
        <taxon>unclassified sequences</taxon>
        <taxon>metagenomes</taxon>
        <taxon>ecological metagenomes</taxon>
    </lineage>
</organism>
<gene>
    <name evidence="1" type="ORF">METZ01_LOCUS66654</name>
</gene>
<proteinExistence type="predicted"/>
<dbReference type="AlphaFoldDB" id="A0A381TCF6"/>
<protein>
    <submittedName>
        <fullName evidence="1">Uncharacterized protein</fullName>
    </submittedName>
</protein>